<dbReference type="SUPFAM" id="SSF52218">
    <property type="entry name" value="Flavoproteins"/>
    <property type="match status" value="1"/>
</dbReference>
<accession>A0A645C619</accession>
<name>A0A645C619_9ZZZZ</name>
<gene>
    <name evidence="1" type="ORF">SDC9_119417</name>
</gene>
<dbReference type="Gene3D" id="3.40.50.360">
    <property type="match status" value="1"/>
</dbReference>
<protein>
    <recommendedName>
        <fullName evidence="2">Flavodoxin-like domain-containing protein</fullName>
    </recommendedName>
</protein>
<sequence length="95" mass="10347">MRRKTVAIEPLTVDLNDFDRIVIGCPVWAGYPAPIFNSIAKLLPTGKEVELFFCSAGSGTQKSMEGTKALIESKGCTVTSYRDIHTGILPGKMKE</sequence>
<reference evidence="1" key="1">
    <citation type="submission" date="2019-08" db="EMBL/GenBank/DDBJ databases">
        <authorList>
            <person name="Kucharzyk K."/>
            <person name="Murdoch R.W."/>
            <person name="Higgins S."/>
            <person name="Loffler F."/>
        </authorList>
    </citation>
    <scope>NUCLEOTIDE SEQUENCE</scope>
</reference>
<organism evidence="1">
    <name type="scientific">bioreactor metagenome</name>
    <dbReference type="NCBI Taxonomy" id="1076179"/>
    <lineage>
        <taxon>unclassified sequences</taxon>
        <taxon>metagenomes</taxon>
        <taxon>ecological metagenomes</taxon>
    </lineage>
</organism>
<dbReference type="InterPro" id="IPR029039">
    <property type="entry name" value="Flavoprotein-like_sf"/>
</dbReference>
<comment type="caution">
    <text evidence="1">The sequence shown here is derived from an EMBL/GenBank/DDBJ whole genome shotgun (WGS) entry which is preliminary data.</text>
</comment>
<evidence type="ECO:0000313" key="1">
    <source>
        <dbReference type="EMBL" id="MPM72441.1"/>
    </source>
</evidence>
<proteinExistence type="predicted"/>
<dbReference type="AlphaFoldDB" id="A0A645C619"/>
<dbReference type="EMBL" id="VSSQ01024750">
    <property type="protein sequence ID" value="MPM72441.1"/>
    <property type="molecule type" value="Genomic_DNA"/>
</dbReference>
<evidence type="ECO:0008006" key="2">
    <source>
        <dbReference type="Google" id="ProtNLM"/>
    </source>
</evidence>